<name>A0A9P4NUZ8_9PEZI</name>
<dbReference type="EMBL" id="MU007027">
    <property type="protein sequence ID" value="KAF2432211.1"/>
    <property type="molecule type" value="Genomic_DNA"/>
</dbReference>
<proteinExistence type="predicted"/>
<feature type="domain" description="ER membrane protein complex subunit 7 beta-sandwich" evidence="9">
    <location>
        <begin position="35"/>
        <end position="170"/>
    </location>
</feature>
<comment type="subcellular location">
    <subcellularLocation>
        <location evidence="1">Membrane</location>
        <topology evidence="1">Single-pass membrane protein</topology>
    </subcellularLocation>
</comment>
<keyword evidence="11" id="KW-1185">Reference proteome</keyword>
<evidence type="ECO:0000313" key="10">
    <source>
        <dbReference type="EMBL" id="KAF2432211.1"/>
    </source>
</evidence>
<dbReference type="PANTHER" id="PTHR13605">
    <property type="entry name" value="ER MEMBRANE PROTEIN COMPLEX SUBUNIT 7"/>
    <property type="match status" value="1"/>
</dbReference>
<evidence type="ECO:0000256" key="8">
    <source>
        <dbReference type="SAM" id="SignalP"/>
    </source>
</evidence>
<dbReference type="GO" id="GO:0072546">
    <property type="term" value="C:EMC complex"/>
    <property type="evidence" value="ECO:0007669"/>
    <property type="project" value="TreeGrafter"/>
</dbReference>
<gene>
    <name evidence="10" type="ORF">EJ08DRAFT_648299</name>
</gene>
<evidence type="ECO:0000256" key="7">
    <source>
        <dbReference type="SAM" id="Phobius"/>
    </source>
</evidence>
<comment type="caution">
    <text evidence="10">The sequence shown here is derived from an EMBL/GenBank/DDBJ whole genome shotgun (WGS) entry which is preliminary data.</text>
</comment>
<dbReference type="InterPro" id="IPR039163">
    <property type="entry name" value="EMC7"/>
</dbReference>
<evidence type="ECO:0000259" key="9">
    <source>
        <dbReference type="Pfam" id="PF09430"/>
    </source>
</evidence>
<dbReference type="OrthoDB" id="27095at2759"/>
<evidence type="ECO:0000256" key="6">
    <source>
        <dbReference type="SAM" id="MobiDB-lite"/>
    </source>
</evidence>
<dbReference type="Pfam" id="PF09430">
    <property type="entry name" value="EMC7_beta-sandw"/>
    <property type="match status" value="1"/>
</dbReference>
<feature type="chain" id="PRO_5040434632" description="ER membrane protein complex subunit 7 beta-sandwich domain-containing protein" evidence="8">
    <location>
        <begin position="21"/>
        <end position="255"/>
    </location>
</feature>
<feature type="region of interest" description="Disordered" evidence="6">
    <location>
        <begin position="222"/>
        <end position="255"/>
    </location>
</feature>
<evidence type="ECO:0000256" key="2">
    <source>
        <dbReference type="ARBA" id="ARBA00022692"/>
    </source>
</evidence>
<protein>
    <recommendedName>
        <fullName evidence="9">ER membrane protein complex subunit 7 beta-sandwich domain-containing protein</fullName>
    </recommendedName>
</protein>
<evidence type="ECO:0000256" key="1">
    <source>
        <dbReference type="ARBA" id="ARBA00004167"/>
    </source>
</evidence>
<organism evidence="10 11">
    <name type="scientific">Tothia fuscella</name>
    <dbReference type="NCBI Taxonomy" id="1048955"/>
    <lineage>
        <taxon>Eukaryota</taxon>
        <taxon>Fungi</taxon>
        <taxon>Dikarya</taxon>
        <taxon>Ascomycota</taxon>
        <taxon>Pezizomycotina</taxon>
        <taxon>Dothideomycetes</taxon>
        <taxon>Pleosporomycetidae</taxon>
        <taxon>Venturiales</taxon>
        <taxon>Cylindrosympodiaceae</taxon>
        <taxon>Tothia</taxon>
    </lineage>
</organism>
<accession>A0A9P4NUZ8</accession>
<sequence>MAKLLSLTTSLLTLLALTSAAHLTVSIPSSNLLPNPSILPPSTHATLHASGAPLSAPLTRANTFNFAHIPSGSYLLTIHCRDYFFEPLRVDVGNTAQGVEWMNAWQTFRGNEWDNKGERRVEVLASANPQGYVDEVKGKVEVRVLGAKDYYQQREGFSVMSLFKNPMILMALFSLVLIVGMPYLLENMDPEAKEEFEKMQKSNPIAANPATSLQNFDLAGWMAGASSTPKPVEEAPKESPKEAPKTQSSGARRKG</sequence>
<keyword evidence="5 7" id="KW-0472">Membrane</keyword>
<keyword evidence="3 8" id="KW-0732">Signal</keyword>
<reference evidence="10" key="1">
    <citation type="journal article" date="2020" name="Stud. Mycol.">
        <title>101 Dothideomycetes genomes: a test case for predicting lifestyles and emergence of pathogens.</title>
        <authorList>
            <person name="Haridas S."/>
            <person name="Albert R."/>
            <person name="Binder M."/>
            <person name="Bloem J."/>
            <person name="Labutti K."/>
            <person name="Salamov A."/>
            <person name="Andreopoulos B."/>
            <person name="Baker S."/>
            <person name="Barry K."/>
            <person name="Bills G."/>
            <person name="Bluhm B."/>
            <person name="Cannon C."/>
            <person name="Castanera R."/>
            <person name="Culley D."/>
            <person name="Daum C."/>
            <person name="Ezra D."/>
            <person name="Gonzalez J."/>
            <person name="Henrissat B."/>
            <person name="Kuo A."/>
            <person name="Liang C."/>
            <person name="Lipzen A."/>
            <person name="Lutzoni F."/>
            <person name="Magnuson J."/>
            <person name="Mondo S."/>
            <person name="Nolan M."/>
            <person name="Ohm R."/>
            <person name="Pangilinan J."/>
            <person name="Park H.-J."/>
            <person name="Ramirez L."/>
            <person name="Alfaro M."/>
            <person name="Sun H."/>
            <person name="Tritt A."/>
            <person name="Yoshinaga Y."/>
            <person name="Zwiers L.-H."/>
            <person name="Turgeon B."/>
            <person name="Goodwin S."/>
            <person name="Spatafora J."/>
            <person name="Crous P."/>
            <person name="Grigoriev I."/>
        </authorList>
    </citation>
    <scope>NUCLEOTIDE SEQUENCE</scope>
    <source>
        <strain evidence="10">CBS 130266</strain>
    </source>
</reference>
<feature type="signal peptide" evidence="8">
    <location>
        <begin position="1"/>
        <end position="20"/>
    </location>
</feature>
<dbReference type="Proteomes" id="UP000800235">
    <property type="component" value="Unassembled WGS sequence"/>
</dbReference>
<feature type="transmembrane region" description="Helical" evidence="7">
    <location>
        <begin position="167"/>
        <end position="185"/>
    </location>
</feature>
<dbReference type="PANTHER" id="PTHR13605:SF4">
    <property type="entry name" value="ER MEMBRANE PROTEIN COMPLEX SUBUNIT 7"/>
    <property type="match status" value="1"/>
</dbReference>
<dbReference type="AlphaFoldDB" id="A0A9P4NUZ8"/>
<evidence type="ECO:0000313" key="11">
    <source>
        <dbReference type="Proteomes" id="UP000800235"/>
    </source>
</evidence>
<keyword evidence="2 7" id="KW-0812">Transmembrane</keyword>
<feature type="compositionally biased region" description="Polar residues" evidence="6">
    <location>
        <begin position="246"/>
        <end position="255"/>
    </location>
</feature>
<evidence type="ECO:0000256" key="5">
    <source>
        <dbReference type="ARBA" id="ARBA00023136"/>
    </source>
</evidence>
<dbReference type="InterPro" id="IPR019008">
    <property type="entry name" value="Beta_sandwich_EMC7"/>
</dbReference>
<evidence type="ECO:0000256" key="3">
    <source>
        <dbReference type="ARBA" id="ARBA00022729"/>
    </source>
</evidence>
<feature type="compositionally biased region" description="Basic and acidic residues" evidence="6">
    <location>
        <begin position="231"/>
        <end position="244"/>
    </location>
</feature>
<evidence type="ECO:0000256" key="4">
    <source>
        <dbReference type="ARBA" id="ARBA00022989"/>
    </source>
</evidence>
<keyword evidence="4 7" id="KW-1133">Transmembrane helix</keyword>